<dbReference type="GO" id="GO:0008654">
    <property type="term" value="P:phospholipid biosynthetic process"/>
    <property type="evidence" value="ECO:0007669"/>
    <property type="project" value="TreeGrafter"/>
</dbReference>
<evidence type="ECO:0000313" key="10">
    <source>
        <dbReference type="Proteomes" id="UP000694388"/>
    </source>
</evidence>
<dbReference type="Pfam" id="PF10261">
    <property type="entry name" value="FIT"/>
    <property type="match status" value="2"/>
</dbReference>
<dbReference type="Ensembl" id="ENSEBUT00000001425.1">
    <property type="protein sequence ID" value="ENSEBUP00000001107.1"/>
    <property type="gene ID" value="ENSEBUG00000001020.1"/>
</dbReference>
<evidence type="ECO:0000256" key="3">
    <source>
        <dbReference type="ARBA" id="ARBA00022801"/>
    </source>
</evidence>
<name>A0A8C4N3G5_EPTBU</name>
<evidence type="ECO:0000256" key="5">
    <source>
        <dbReference type="ARBA" id="ARBA00022989"/>
    </source>
</evidence>
<dbReference type="GeneTree" id="ENSGT00530000063693"/>
<accession>A0A8C4N3G5</accession>
<dbReference type="GO" id="GO:0034389">
    <property type="term" value="P:lipid droplet organization"/>
    <property type="evidence" value="ECO:0007669"/>
    <property type="project" value="TreeGrafter"/>
</dbReference>
<dbReference type="PANTHER" id="PTHR23129:SF0">
    <property type="entry name" value="ACYL-COENZYME A DIPHOSPHATASE FITM2"/>
    <property type="match status" value="1"/>
</dbReference>
<dbReference type="GO" id="GO:0010945">
    <property type="term" value="F:coenzyme A diphosphatase activity"/>
    <property type="evidence" value="ECO:0007669"/>
    <property type="project" value="InterPro"/>
</dbReference>
<dbReference type="PANTHER" id="PTHR23129">
    <property type="entry name" value="ACYL-COENZYME A DIPHOSPHATASE FITM2"/>
    <property type="match status" value="1"/>
</dbReference>
<evidence type="ECO:0000256" key="2">
    <source>
        <dbReference type="ARBA" id="ARBA00022692"/>
    </source>
</evidence>
<reference evidence="9" key="1">
    <citation type="submission" date="2025-08" db="UniProtKB">
        <authorList>
            <consortium name="Ensembl"/>
        </authorList>
    </citation>
    <scope>IDENTIFICATION</scope>
</reference>
<feature type="transmembrane region" description="Helical" evidence="8">
    <location>
        <begin position="96"/>
        <end position="120"/>
    </location>
</feature>
<keyword evidence="2 8" id="KW-0812">Transmembrane</keyword>
<evidence type="ECO:0000313" key="9">
    <source>
        <dbReference type="Ensembl" id="ENSEBUP00000001107.1"/>
    </source>
</evidence>
<keyword evidence="4" id="KW-0256">Endoplasmic reticulum</keyword>
<feature type="transmembrane region" description="Helical" evidence="8">
    <location>
        <begin position="126"/>
        <end position="149"/>
    </location>
</feature>
<evidence type="ECO:0000256" key="7">
    <source>
        <dbReference type="ARBA" id="ARBA00023136"/>
    </source>
</evidence>
<keyword evidence="7 8" id="KW-0472">Membrane</keyword>
<dbReference type="GO" id="GO:0019915">
    <property type="term" value="P:lipid storage"/>
    <property type="evidence" value="ECO:0007669"/>
    <property type="project" value="InterPro"/>
</dbReference>
<reference evidence="9" key="2">
    <citation type="submission" date="2025-09" db="UniProtKB">
        <authorList>
            <consortium name="Ensembl"/>
        </authorList>
    </citation>
    <scope>IDENTIFICATION</scope>
</reference>
<evidence type="ECO:0000256" key="1">
    <source>
        <dbReference type="ARBA" id="ARBA00004477"/>
    </source>
</evidence>
<dbReference type="Proteomes" id="UP000694388">
    <property type="component" value="Unplaced"/>
</dbReference>
<dbReference type="AlphaFoldDB" id="A0A8C4N3G5"/>
<evidence type="ECO:0008006" key="11">
    <source>
        <dbReference type="Google" id="ProtNLM"/>
    </source>
</evidence>
<proteinExistence type="predicted"/>
<keyword evidence="5 8" id="KW-1133">Transmembrane helix</keyword>
<dbReference type="GO" id="GO:0005789">
    <property type="term" value="C:endoplasmic reticulum membrane"/>
    <property type="evidence" value="ECO:0007669"/>
    <property type="project" value="UniProtKB-SubCell"/>
</dbReference>
<keyword evidence="3" id="KW-0378">Hydrolase</keyword>
<keyword evidence="10" id="KW-1185">Reference proteome</keyword>
<keyword evidence="6" id="KW-0443">Lipid metabolism</keyword>
<protein>
    <recommendedName>
        <fullName evidence="11">Fat storage-inducing transmembrane protein 2</fullName>
    </recommendedName>
</protein>
<sequence length="162" mass="18916">MDKMEFSLCLGRRIVIHLQVDRSTPVMITSQTPERAWCFFNFSNISSRAACAIVPNGVWNGFDISGHAFLLTYCILLLRSELFASHTKASNRWLHFLERALVIALLCLMCLWLWMLIWTLLYFHIWIHKIVGAAFAFLAWGFTYGLWFGRPFSTTLRLKHIR</sequence>
<evidence type="ECO:0000256" key="8">
    <source>
        <dbReference type="SAM" id="Phobius"/>
    </source>
</evidence>
<evidence type="ECO:0000256" key="6">
    <source>
        <dbReference type="ARBA" id="ARBA00023098"/>
    </source>
</evidence>
<organism evidence="9 10">
    <name type="scientific">Eptatretus burgeri</name>
    <name type="common">Inshore hagfish</name>
    <dbReference type="NCBI Taxonomy" id="7764"/>
    <lineage>
        <taxon>Eukaryota</taxon>
        <taxon>Metazoa</taxon>
        <taxon>Chordata</taxon>
        <taxon>Craniata</taxon>
        <taxon>Vertebrata</taxon>
        <taxon>Cyclostomata</taxon>
        <taxon>Myxini</taxon>
        <taxon>Myxiniformes</taxon>
        <taxon>Myxinidae</taxon>
        <taxon>Eptatretinae</taxon>
        <taxon>Eptatretus</taxon>
    </lineage>
</organism>
<evidence type="ECO:0000256" key="4">
    <source>
        <dbReference type="ARBA" id="ARBA00022824"/>
    </source>
</evidence>
<comment type="subcellular location">
    <subcellularLocation>
        <location evidence="1">Endoplasmic reticulum membrane</location>
        <topology evidence="1">Multi-pass membrane protein</topology>
    </subcellularLocation>
</comment>
<dbReference type="InterPro" id="IPR019388">
    <property type="entry name" value="FIT"/>
</dbReference>